<comment type="catalytic activity">
    <reaction evidence="6 7">
        <text>orotidine 5'-phosphate + H(+) = UMP + CO2</text>
        <dbReference type="Rhea" id="RHEA:11596"/>
        <dbReference type="ChEBI" id="CHEBI:15378"/>
        <dbReference type="ChEBI" id="CHEBI:16526"/>
        <dbReference type="ChEBI" id="CHEBI:57538"/>
        <dbReference type="ChEBI" id="CHEBI:57865"/>
        <dbReference type="EC" id="4.1.1.23"/>
    </reaction>
</comment>
<evidence type="ECO:0000313" key="10">
    <source>
        <dbReference type="Proteomes" id="UP000034493"/>
    </source>
</evidence>
<dbReference type="InterPro" id="IPR011060">
    <property type="entry name" value="RibuloseP-bd_barrel"/>
</dbReference>
<dbReference type="Gene3D" id="3.20.20.70">
    <property type="entry name" value="Aldolase class I"/>
    <property type="match status" value="1"/>
</dbReference>
<evidence type="ECO:0000256" key="2">
    <source>
        <dbReference type="ARBA" id="ARBA00008847"/>
    </source>
</evidence>
<gene>
    <name evidence="7" type="primary">pyrF</name>
    <name evidence="9" type="ORF">UU56_C0025G0004</name>
</gene>
<accession>A0A0G0VTB0</accession>
<name>A0A0G0VTB0_9BACT</name>
<feature type="active site" description="Proton donor" evidence="7">
    <location>
        <position position="92"/>
    </location>
</feature>
<evidence type="ECO:0000256" key="6">
    <source>
        <dbReference type="ARBA" id="ARBA00049157"/>
    </source>
</evidence>
<dbReference type="EC" id="4.1.1.23" evidence="7"/>
<dbReference type="SUPFAM" id="SSF51366">
    <property type="entry name" value="Ribulose-phoshate binding barrel"/>
    <property type="match status" value="1"/>
</dbReference>
<dbReference type="GO" id="GO:0044205">
    <property type="term" value="P:'de novo' UMP biosynthetic process"/>
    <property type="evidence" value="ECO:0007669"/>
    <property type="project" value="UniProtKB-UniRule"/>
</dbReference>
<dbReference type="InterPro" id="IPR013785">
    <property type="entry name" value="Aldolase_TIM"/>
</dbReference>
<evidence type="ECO:0000256" key="3">
    <source>
        <dbReference type="ARBA" id="ARBA00022793"/>
    </source>
</evidence>
<comment type="pathway">
    <text evidence="1 7">Pyrimidine metabolism; UMP biosynthesis via de novo pathway; UMP from orotate: step 2/2.</text>
</comment>
<evidence type="ECO:0000256" key="5">
    <source>
        <dbReference type="ARBA" id="ARBA00023239"/>
    </source>
</evidence>
<reference evidence="9 10" key="1">
    <citation type="journal article" date="2015" name="Nature">
        <title>rRNA introns, odd ribosomes, and small enigmatic genomes across a large radiation of phyla.</title>
        <authorList>
            <person name="Brown C.T."/>
            <person name="Hug L.A."/>
            <person name="Thomas B.C."/>
            <person name="Sharon I."/>
            <person name="Castelle C.J."/>
            <person name="Singh A."/>
            <person name="Wilkins M.J."/>
            <person name="Williams K.H."/>
            <person name="Banfield J.F."/>
        </authorList>
    </citation>
    <scope>NUCLEOTIDE SEQUENCE [LARGE SCALE GENOMIC DNA]</scope>
</reference>
<dbReference type="EMBL" id="LCBC01000025">
    <property type="protein sequence ID" value="KKS02932.1"/>
    <property type="molecule type" value="Genomic_DNA"/>
</dbReference>
<keyword evidence="5 7" id="KW-0456">Lyase</keyword>
<dbReference type="UniPathway" id="UPA00070">
    <property type="reaction ID" value="UER00120"/>
</dbReference>
<dbReference type="CDD" id="cd04725">
    <property type="entry name" value="OMP_decarboxylase_like"/>
    <property type="match status" value="1"/>
</dbReference>
<dbReference type="GO" id="GO:0006207">
    <property type="term" value="P:'de novo' pyrimidine nucleobase biosynthetic process"/>
    <property type="evidence" value="ECO:0007669"/>
    <property type="project" value="InterPro"/>
</dbReference>
<evidence type="ECO:0000313" key="9">
    <source>
        <dbReference type="EMBL" id="KKS02932.1"/>
    </source>
</evidence>
<dbReference type="PANTHER" id="PTHR43375:SF1">
    <property type="entry name" value="OROTIDINE 5'-PHOSPHATE DECARBOXYLASE"/>
    <property type="match status" value="1"/>
</dbReference>
<dbReference type="PANTHER" id="PTHR43375">
    <property type="entry name" value="OROTIDINE 5'-PHOSPHATE DECARBOXYLASE"/>
    <property type="match status" value="1"/>
</dbReference>
<evidence type="ECO:0000256" key="1">
    <source>
        <dbReference type="ARBA" id="ARBA00004861"/>
    </source>
</evidence>
<dbReference type="Proteomes" id="UP000034493">
    <property type="component" value="Unassembled WGS sequence"/>
</dbReference>
<sequence length="260" mass="29129">MIFQDKLEKAINKNNSLLCVGLDPDPQKLEQGQSQFDFNKAIVDQTAGLVCCFKPQIAFYSAAGLKGLEDLKKTINYIHKNYQDIPVLLDAKRGDIESTNEKYAQEVFDFLAVDAVTVSPYLGLNALEPLLERKNKGVFVLCRTSNPGASQFQDHKVNGEPLYLKVAKEAVKLYKKYDNLCLVVGSTWPQEIRKLREIAREMIFLVPGIGAQGGDLPKTLEYGLTKTKKGLIISASRGIIYAQDPQKAAQRLKDEINKYR</sequence>
<comment type="similarity">
    <text evidence="2 7">Belongs to the OMP decarboxylase family. Type 2 subfamily.</text>
</comment>
<dbReference type="NCBIfam" id="TIGR02127">
    <property type="entry name" value="pyrF_sub2"/>
    <property type="match status" value="1"/>
</dbReference>
<evidence type="ECO:0000256" key="7">
    <source>
        <dbReference type="HAMAP-Rule" id="MF_01215"/>
    </source>
</evidence>
<dbReference type="GO" id="GO:0004590">
    <property type="term" value="F:orotidine-5'-phosphate decarboxylase activity"/>
    <property type="evidence" value="ECO:0007669"/>
    <property type="project" value="UniProtKB-UniRule"/>
</dbReference>
<dbReference type="Pfam" id="PF00215">
    <property type="entry name" value="OMPdecase"/>
    <property type="match status" value="1"/>
</dbReference>
<comment type="caution">
    <text evidence="9">The sequence shown here is derived from an EMBL/GenBank/DDBJ whole genome shotgun (WGS) entry which is preliminary data.</text>
</comment>
<evidence type="ECO:0000259" key="8">
    <source>
        <dbReference type="SMART" id="SM00934"/>
    </source>
</evidence>
<dbReference type="HAMAP" id="MF_01215">
    <property type="entry name" value="OMPdecase_type2"/>
    <property type="match status" value="1"/>
</dbReference>
<protein>
    <recommendedName>
        <fullName evidence="7">Orotidine 5'-phosphate decarboxylase</fullName>
        <ecNumber evidence="7">4.1.1.23</ecNumber>
    </recommendedName>
    <alternativeName>
        <fullName evidence="7">OMP decarboxylase</fullName>
        <shortName evidence="7">OMPDCase</shortName>
        <shortName evidence="7">OMPdecase</shortName>
    </alternativeName>
</protein>
<keyword evidence="3 7" id="KW-0210">Decarboxylase</keyword>
<keyword evidence="4 7" id="KW-0665">Pyrimidine biosynthesis</keyword>
<dbReference type="InterPro" id="IPR011995">
    <property type="entry name" value="OMPdecase_type-2"/>
</dbReference>
<dbReference type="AlphaFoldDB" id="A0A0G0VTB0"/>
<evidence type="ECO:0000256" key="4">
    <source>
        <dbReference type="ARBA" id="ARBA00022975"/>
    </source>
</evidence>
<dbReference type="SMART" id="SM00934">
    <property type="entry name" value="OMPdecase"/>
    <property type="match status" value="1"/>
</dbReference>
<dbReference type="InterPro" id="IPR001754">
    <property type="entry name" value="OMPdeCOase_dom"/>
</dbReference>
<organism evidence="9 10">
    <name type="scientific">Candidatus Curtissbacteria bacterium GW2011_GWA2_41_24</name>
    <dbReference type="NCBI Taxonomy" id="1618411"/>
    <lineage>
        <taxon>Bacteria</taxon>
        <taxon>Candidatus Curtissiibacteriota</taxon>
    </lineage>
</organism>
<feature type="domain" description="Orotidine 5'-phosphate decarboxylase" evidence="8">
    <location>
        <begin position="17"/>
        <end position="252"/>
    </location>
</feature>
<dbReference type="PATRIC" id="fig|1618411.3.peg.1080"/>
<proteinExistence type="inferred from homology"/>